<dbReference type="GO" id="GO:0080042">
    <property type="term" value="F:ADP-glucose pyrophosphohydrolase activity"/>
    <property type="evidence" value="ECO:0007669"/>
    <property type="project" value="TreeGrafter"/>
</dbReference>
<reference evidence="3" key="1">
    <citation type="submission" date="2023-06" db="EMBL/GenBank/DDBJ databases">
        <title>Multi-omics analyses reveal the molecular pathogenesis toolkit of Lasiodiplodia hormozganensis, a cross-kingdom pathogen.</title>
        <authorList>
            <person name="Felix C."/>
            <person name="Meneses R."/>
            <person name="Goncalves M.F.M."/>
            <person name="Tilleman L."/>
            <person name="Duarte A.S."/>
            <person name="Jorrin-Novo J.V."/>
            <person name="Van De Peer Y."/>
            <person name="Deforce D."/>
            <person name="Van Nieuwerburgh F."/>
            <person name="Esteves A.C."/>
            <person name="Alves A."/>
        </authorList>
    </citation>
    <scope>NUCLEOTIDE SEQUENCE</scope>
    <source>
        <strain evidence="3">CBS 339.90</strain>
    </source>
</reference>
<name>A0AA39TQ58_9PEZI</name>
<evidence type="ECO:0000313" key="4">
    <source>
        <dbReference type="Proteomes" id="UP001175001"/>
    </source>
</evidence>
<dbReference type="GO" id="GO:0080041">
    <property type="term" value="F:ADP-ribose pyrophosphohydrolase activity"/>
    <property type="evidence" value="ECO:0007669"/>
    <property type="project" value="TreeGrafter"/>
</dbReference>
<keyword evidence="2 3" id="KW-0378">Hydrolase</keyword>
<gene>
    <name evidence="3" type="primary">NUDT14_1</name>
    <name evidence="3" type="ORF">DIS24_g12525</name>
</gene>
<dbReference type="InterPro" id="IPR015797">
    <property type="entry name" value="NUDIX_hydrolase-like_dom_sf"/>
</dbReference>
<dbReference type="PANTHER" id="PTHR11839:SF18">
    <property type="entry name" value="NUDIX HYDROLASE DOMAIN-CONTAINING PROTEIN"/>
    <property type="match status" value="1"/>
</dbReference>
<accession>A0AA39TQ58</accession>
<comment type="cofactor">
    <cofactor evidence="1">
        <name>Mg(2+)</name>
        <dbReference type="ChEBI" id="CHEBI:18420"/>
    </cofactor>
</comment>
<organism evidence="3 4">
    <name type="scientific">Lasiodiplodia hormozganensis</name>
    <dbReference type="NCBI Taxonomy" id="869390"/>
    <lineage>
        <taxon>Eukaryota</taxon>
        <taxon>Fungi</taxon>
        <taxon>Dikarya</taxon>
        <taxon>Ascomycota</taxon>
        <taxon>Pezizomycotina</taxon>
        <taxon>Dothideomycetes</taxon>
        <taxon>Dothideomycetes incertae sedis</taxon>
        <taxon>Botryosphaeriales</taxon>
        <taxon>Botryosphaeriaceae</taxon>
        <taxon>Lasiodiplodia</taxon>
    </lineage>
</organism>
<dbReference type="PANTHER" id="PTHR11839">
    <property type="entry name" value="UDP/ADP-SUGAR PYROPHOSPHATASE"/>
    <property type="match status" value="1"/>
</dbReference>
<evidence type="ECO:0000256" key="1">
    <source>
        <dbReference type="ARBA" id="ARBA00001946"/>
    </source>
</evidence>
<dbReference type="AlphaFoldDB" id="A0AA39TQ58"/>
<dbReference type="SUPFAM" id="SSF55811">
    <property type="entry name" value="Nudix"/>
    <property type="match status" value="1"/>
</dbReference>
<protein>
    <submittedName>
        <fullName evidence="3">Nudix hydrolase 14</fullName>
    </submittedName>
</protein>
<evidence type="ECO:0000256" key="2">
    <source>
        <dbReference type="ARBA" id="ARBA00022801"/>
    </source>
</evidence>
<sequence>MTGVMTFQLLDWSPPVDVHLRQDAVNDGLTKDLTIDFTAFKNWTRILKENLCKQMQSGPTYLEDPWALKEIIIHNVSFSSKHRIRYMTIEARLRRTNGIGEPKELNRIVFLRGGSVGMLMILRPRDSHLERYVIMTEQPRLGAGSMGFLEIPAGMLNDSPEVQGKVLEKIEEETGFTIQKDELIDLTELALRGVETADTVQEGMYPSPANLDEFFHLFVWEKELDRLEIEDLKSRLTGLRKHQDMITLVLCNYEDVWKRGARDAKTLAAWALYEGLSREGKIQDELYRIRTGRSMSEMAWS</sequence>
<dbReference type="EMBL" id="JAUJDW010000292">
    <property type="protein sequence ID" value="KAK0609077.1"/>
    <property type="molecule type" value="Genomic_DNA"/>
</dbReference>
<dbReference type="Proteomes" id="UP001175001">
    <property type="component" value="Unassembled WGS sequence"/>
</dbReference>
<proteinExistence type="predicted"/>
<dbReference type="Gene3D" id="3.90.79.10">
    <property type="entry name" value="Nucleoside Triphosphate Pyrophosphohydrolase"/>
    <property type="match status" value="1"/>
</dbReference>
<dbReference type="CDD" id="cd03424">
    <property type="entry name" value="NUDIX_ADPRase_Nudt5_UGPPase_Nudt14"/>
    <property type="match status" value="1"/>
</dbReference>
<dbReference type="GO" id="GO:0006753">
    <property type="term" value="P:nucleoside phosphate metabolic process"/>
    <property type="evidence" value="ECO:0007669"/>
    <property type="project" value="TreeGrafter"/>
</dbReference>
<dbReference type="GO" id="GO:0019693">
    <property type="term" value="P:ribose phosphate metabolic process"/>
    <property type="evidence" value="ECO:0007669"/>
    <property type="project" value="TreeGrafter"/>
</dbReference>
<comment type="caution">
    <text evidence="3">The sequence shown here is derived from an EMBL/GenBank/DDBJ whole genome shotgun (WGS) entry which is preliminary data.</text>
</comment>
<keyword evidence="4" id="KW-1185">Reference proteome</keyword>
<evidence type="ECO:0000313" key="3">
    <source>
        <dbReference type="EMBL" id="KAK0609077.1"/>
    </source>
</evidence>